<keyword evidence="6" id="KW-0378">Hydrolase</keyword>
<evidence type="ECO:0000256" key="1">
    <source>
        <dbReference type="ARBA" id="ARBA00001947"/>
    </source>
</evidence>
<evidence type="ECO:0000256" key="9">
    <source>
        <dbReference type="ARBA" id="ARBA00023136"/>
    </source>
</evidence>
<protein>
    <submittedName>
        <fullName evidence="12">Site-2 protease family protein</fullName>
    </submittedName>
</protein>
<keyword evidence="8 10" id="KW-1133">Transmembrane helix</keyword>
<gene>
    <name evidence="12" type="ORF">GWO12_09820</name>
</gene>
<dbReference type="InterPro" id="IPR044838">
    <property type="entry name" value="EGY1-like"/>
</dbReference>
<feature type="transmembrane region" description="Helical" evidence="10">
    <location>
        <begin position="172"/>
        <end position="190"/>
    </location>
</feature>
<feature type="transmembrane region" description="Helical" evidence="10">
    <location>
        <begin position="129"/>
        <end position="152"/>
    </location>
</feature>
<evidence type="ECO:0000313" key="12">
    <source>
        <dbReference type="EMBL" id="NIR75388.1"/>
    </source>
</evidence>
<keyword evidence="5 10" id="KW-0812">Transmembrane</keyword>
<feature type="transmembrane region" description="Helical" evidence="10">
    <location>
        <begin position="202"/>
        <end position="225"/>
    </location>
</feature>
<evidence type="ECO:0000256" key="3">
    <source>
        <dbReference type="ARBA" id="ARBA00007931"/>
    </source>
</evidence>
<dbReference type="PANTHER" id="PTHR31412:SF0">
    <property type="entry name" value="ZINC METALLOPROTEASE EGY1, CHLOROPLASTIC-RELATED"/>
    <property type="match status" value="1"/>
</dbReference>
<dbReference type="PANTHER" id="PTHR31412">
    <property type="entry name" value="ZINC METALLOPROTEASE EGY1"/>
    <property type="match status" value="1"/>
</dbReference>
<evidence type="ECO:0000256" key="10">
    <source>
        <dbReference type="SAM" id="Phobius"/>
    </source>
</evidence>
<dbReference type="GO" id="GO:0006508">
    <property type="term" value="P:proteolysis"/>
    <property type="evidence" value="ECO:0007669"/>
    <property type="project" value="UniProtKB-KW"/>
</dbReference>
<feature type="transmembrane region" description="Helical" evidence="10">
    <location>
        <begin position="368"/>
        <end position="387"/>
    </location>
</feature>
<evidence type="ECO:0000256" key="5">
    <source>
        <dbReference type="ARBA" id="ARBA00022692"/>
    </source>
</evidence>
<feature type="transmembrane region" description="Helical" evidence="10">
    <location>
        <begin position="85"/>
        <end position="108"/>
    </location>
</feature>
<evidence type="ECO:0000256" key="8">
    <source>
        <dbReference type="ARBA" id="ARBA00022989"/>
    </source>
</evidence>
<evidence type="ECO:0000259" key="11">
    <source>
        <dbReference type="Pfam" id="PF02163"/>
    </source>
</evidence>
<feature type="transmembrane region" description="Helical" evidence="10">
    <location>
        <begin position="250"/>
        <end position="268"/>
    </location>
</feature>
<feature type="transmembrane region" description="Helical" evidence="10">
    <location>
        <begin position="280"/>
        <end position="298"/>
    </location>
</feature>
<dbReference type="GO" id="GO:0008233">
    <property type="term" value="F:peptidase activity"/>
    <property type="evidence" value="ECO:0007669"/>
    <property type="project" value="UniProtKB-KW"/>
</dbReference>
<keyword evidence="9 10" id="KW-0472">Membrane</keyword>
<dbReference type="EMBL" id="JAACAK010000080">
    <property type="protein sequence ID" value="NIR75388.1"/>
    <property type="molecule type" value="Genomic_DNA"/>
</dbReference>
<evidence type="ECO:0000256" key="2">
    <source>
        <dbReference type="ARBA" id="ARBA00004141"/>
    </source>
</evidence>
<dbReference type="CDD" id="cd06160">
    <property type="entry name" value="S2P-M50_like_2"/>
    <property type="match status" value="1"/>
</dbReference>
<feature type="domain" description="Peptidase M50" evidence="11">
    <location>
        <begin position="142"/>
        <end position="316"/>
    </location>
</feature>
<feature type="transmembrane region" description="Helical" evidence="10">
    <location>
        <begin position="318"/>
        <end position="347"/>
    </location>
</feature>
<organism evidence="12 13">
    <name type="scientific">Candidatus Kutchimonas denitrificans</name>
    <dbReference type="NCBI Taxonomy" id="3056748"/>
    <lineage>
        <taxon>Bacteria</taxon>
        <taxon>Pseudomonadati</taxon>
        <taxon>Gemmatimonadota</taxon>
        <taxon>Gemmatimonadia</taxon>
        <taxon>Candidatus Palauibacterales</taxon>
        <taxon>Candidatus Palauibacteraceae</taxon>
        <taxon>Candidatus Kutchimonas</taxon>
    </lineage>
</organism>
<evidence type="ECO:0000256" key="6">
    <source>
        <dbReference type="ARBA" id="ARBA00022801"/>
    </source>
</evidence>
<comment type="cofactor">
    <cofactor evidence="1">
        <name>Zn(2+)</name>
        <dbReference type="ChEBI" id="CHEBI:29105"/>
    </cofactor>
</comment>
<dbReference type="AlphaFoldDB" id="A0AAE4Z997"/>
<evidence type="ECO:0000313" key="13">
    <source>
        <dbReference type="Proteomes" id="UP000702544"/>
    </source>
</evidence>
<dbReference type="Proteomes" id="UP000702544">
    <property type="component" value="Unassembled WGS sequence"/>
</dbReference>
<accession>A0AAE4Z997</accession>
<evidence type="ECO:0000256" key="7">
    <source>
        <dbReference type="ARBA" id="ARBA00022946"/>
    </source>
</evidence>
<dbReference type="Pfam" id="PF02163">
    <property type="entry name" value="Peptidase_M50"/>
    <property type="match status" value="1"/>
</dbReference>
<dbReference type="InterPro" id="IPR008915">
    <property type="entry name" value="Peptidase_M50"/>
</dbReference>
<comment type="caution">
    <text evidence="12">The sequence shown here is derived from an EMBL/GenBank/DDBJ whole genome shotgun (WGS) entry which is preliminary data.</text>
</comment>
<dbReference type="GO" id="GO:0016020">
    <property type="term" value="C:membrane"/>
    <property type="evidence" value="ECO:0007669"/>
    <property type="project" value="UniProtKB-SubCell"/>
</dbReference>
<keyword evidence="7" id="KW-0809">Transit peptide</keyword>
<reference evidence="12 13" key="1">
    <citation type="submission" date="2020-01" db="EMBL/GenBank/DDBJ databases">
        <title>Genomes assembled from Gulf of Kutch pelagic sediment metagenomes.</title>
        <authorList>
            <person name="Chandrashekar M."/>
            <person name="Mahajan M.S."/>
            <person name="Dave K.J."/>
            <person name="Vatsa P."/>
            <person name="Nathani N.M."/>
        </authorList>
    </citation>
    <scope>NUCLEOTIDE SEQUENCE [LARGE SCALE GENOMIC DNA]</scope>
    <source>
        <strain evidence="12">KS3-K002</strain>
    </source>
</reference>
<proteinExistence type="inferred from homology"/>
<sequence>MTQNSSNLQPSGQVPADFAQVFAVCRVEPVRRGRVVSGILLPHLEPGSPPVRELFARWEGSHAVRKGAFGYEVLLFEPERRRERWWLHLLLFAATLFSTIVAGALLAGRYPLEFTALYLFDGWWLPVPISLDPGALVVGLPFGLALIGILALHEAGHYFAARRYRITVTPPYFIPFPPYISVIGTLGAFIRLRSPVLSRRHLLDVGVAGPLMSFFASLPVLWWGLLHSRVLSTAFDPPSLYLVRFASERFWLGGSPIVVAMTRLLVGMPPAGHTIELHPVAFAGWLGLFVTALNLLPISQLDGGHILYALLGRRQRVLAWAFFLTLIPLGFLWPGWWVWAALVFLVGRGRIQHPPLFDAAETLNRERIYMGLAAAAIFVLCFVPMPFRI</sequence>
<keyword evidence="4 12" id="KW-0645">Protease</keyword>
<comment type="subcellular location">
    <subcellularLocation>
        <location evidence="2">Membrane</location>
        <topology evidence="2">Multi-pass membrane protein</topology>
    </subcellularLocation>
</comment>
<name>A0AAE4Z997_9BACT</name>
<evidence type="ECO:0000256" key="4">
    <source>
        <dbReference type="ARBA" id="ARBA00022670"/>
    </source>
</evidence>
<comment type="similarity">
    <text evidence="3">Belongs to the peptidase M50B family.</text>
</comment>